<dbReference type="SUPFAM" id="SSF48439">
    <property type="entry name" value="Protein prenylyltransferase"/>
    <property type="match status" value="1"/>
</dbReference>
<sequence length="409" mass="46044">MPLAALHQPREKSQRALSLTEKVIDLNSANYTAWEYRWECLEAVGCSKDSESAFMQRIADSNPKNYQLWNHRRRCAFKWGEQHARQELDFASRCLMADAKNYHAWSHRQAVVSRFGLWQEELECVTALVEEDVRNNSAWNQRFFIVSSALDRGPWTEVFEREVDYAVEQIARCPHNESAWNYLRGLCSLEGQQAQLAHNSKLPRICQQVLGCLGRAQYATCSLRKPKQPIKHRSKRELRVHSAAPVYTLAAAEGLRRALQPQADLFNSWNLPDWLVHWGHPGNMLVVLAAMGLYGCGYLGWQIRSSDDDEAVMKAKDLHPKLAVGMTVFFALGALGGILSLIMQDKPIFSSPHVWTGLSGLTLLGLQGMLSLFFDDDPSLRSTHAFLGTGILGLFVVHAALGLQLGLSI</sequence>
<dbReference type="PANTHER" id="PTHR36738:SF1">
    <property type="entry name" value="EXPRESSED PROTEIN"/>
    <property type="match status" value="1"/>
</dbReference>
<feature type="transmembrane region" description="Helical" evidence="1">
    <location>
        <begin position="322"/>
        <end position="342"/>
    </location>
</feature>
<dbReference type="PANTHER" id="PTHR36738">
    <property type="entry name" value="EXPRESSED PROTEIN"/>
    <property type="match status" value="1"/>
</dbReference>
<name>A0AAW1PLZ3_9CHLO</name>
<keyword evidence="1" id="KW-1133">Transmembrane helix</keyword>
<dbReference type="Proteomes" id="UP001489004">
    <property type="component" value="Unassembled WGS sequence"/>
</dbReference>
<proteinExistence type="predicted"/>
<feature type="transmembrane region" description="Helical" evidence="1">
    <location>
        <begin position="386"/>
        <end position="407"/>
    </location>
</feature>
<accession>A0AAW1PLZ3</accession>
<dbReference type="GO" id="GO:0016020">
    <property type="term" value="C:membrane"/>
    <property type="evidence" value="ECO:0007669"/>
    <property type="project" value="TreeGrafter"/>
</dbReference>
<reference evidence="2 3" key="1">
    <citation type="journal article" date="2024" name="Nat. Commun.">
        <title>Phylogenomics reveals the evolutionary origins of lichenization in chlorophyte algae.</title>
        <authorList>
            <person name="Puginier C."/>
            <person name="Libourel C."/>
            <person name="Otte J."/>
            <person name="Skaloud P."/>
            <person name="Haon M."/>
            <person name="Grisel S."/>
            <person name="Petersen M."/>
            <person name="Berrin J.G."/>
            <person name="Delaux P.M."/>
            <person name="Dal Grande F."/>
            <person name="Keller J."/>
        </authorList>
    </citation>
    <scope>NUCLEOTIDE SEQUENCE [LARGE SCALE GENOMIC DNA]</scope>
    <source>
        <strain evidence="2 3">SAG 2043</strain>
    </source>
</reference>
<dbReference type="InterPro" id="IPR002088">
    <property type="entry name" value="Prenyl_trans_a"/>
</dbReference>
<feature type="transmembrane region" description="Helical" evidence="1">
    <location>
        <begin position="282"/>
        <end position="301"/>
    </location>
</feature>
<evidence type="ECO:0000313" key="3">
    <source>
        <dbReference type="Proteomes" id="UP001489004"/>
    </source>
</evidence>
<dbReference type="PROSITE" id="PS51147">
    <property type="entry name" value="PFTA"/>
    <property type="match status" value="5"/>
</dbReference>
<protein>
    <submittedName>
        <fullName evidence="2">Uncharacterized protein</fullName>
    </submittedName>
</protein>
<evidence type="ECO:0000313" key="2">
    <source>
        <dbReference type="EMBL" id="KAK9810456.1"/>
    </source>
</evidence>
<dbReference type="Pfam" id="PF01239">
    <property type="entry name" value="PPTA"/>
    <property type="match status" value="5"/>
</dbReference>
<dbReference type="Gene3D" id="1.20.120.1770">
    <property type="match status" value="1"/>
</dbReference>
<dbReference type="GO" id="GO:0008318">
    <property type="term" value="F:protein prenyltransferase activity"/>
    <property type="evidence" value="ECO:0007669"/>
    <property type="project" value="InterPro"/>
</dbReference>
<gene>
    <name evidence="2" type="ORF">WJX72_010969</name>
</gene>
<comment type="caution">
    <text evidence="2">The sequence shown here is derived from an EMBL/GenBank/DDBJ whole genome shotgun (WGS) entry which is preliminary data.</text>
</comment>
<keyword evidence="3" id="KW-1185">Reference proteome</keyword>
<keyword evidence="1" id="KW-0472">Membrane</keyword>
<evidence type="ECO:0000256" key="1">
    <source>
        <dbReference type="SAM" id="Phobius"/>
    </source>
</evidence>
<dbReference type="InterPro" id="IPR025067">
    <property type="entry name" value="DUF4079"/>
</dbReference>
<feature type="transmembrane region" description="Helical" evidence="1">
    <location>
        <begin position="354"/>
        <end position="374"/>
    </location>
</feature>
<organism evidence="2 3">
    <name type="scientific">[Myrmecia] bisecta</name>
    <dbReference type="NCBI Taxonomy" id="41462"/>
    <lineage>
        <taxon>Eukaryota</taxon>
        <taxon>Viridiplantae</taxon>
        <taxon>Chlorophyta</taxon>
        <taxon>core chlorophytes</taxon>
        <taxon>Trebouxiophyceae</taxon>
        <taxon>Trebouxiales</taxon>
        <taxon>Trebouxiaceae</taxon>
        <taxon>Myrmecia</taxon>
    </lineage>
</organism>
<dbReference type="EMBL" id="JALJOR010000010">
    <property type="protein sequence ID" value="KAK9810456.1"/>
    <property type="molecule type" value="Genomic_DNA"/>
</dbReference>
<dbReference type="AlphaFoldDB" id="A0AAW1PLZ3"/>
<dbReference type="Pfam" id="PF13301">
    <property type="entry name" value="DUF4079"/>
    <property type="match status" value="1"/>
</dbReference>
<dbReference type="Gene3D" id="1.25.40.120">
    <property type="entry name" value="Protein prenylyltransferase"/>
    <property type="match status" value="1"/>
</dbReference>
<keyword evidence="1" id="KW-0812">Transmembrane</keyword>